<keyword evidence="2" id="KW-1185">Reference proteome</keyword>
<name>A0A848L041_9ACTN</name>
<proteinExistence type="predicted"/>
<accession>A0A848L041</accession>
<protein>
    <submittedName>
        <fullName evidence="1">Alpha/beta hydrolase</fullName>
    </submittedName>
</protein>
<dbReference type="SUPFAM" id="SSF53474">
    <property type="entry name" value="alpha/beta-Hydrolases"/>
    <property type="match status" value="1"/>
</dbReference>
<dbReference type="InterPro" id="IPR029058">
    <property type="entry name" value="AB_hydrolase_fold"/>
</dbReference>
<organism evidence="1 2">
    <name type="scientific">Gordonia asplenii</name>
    <dbReference type="NCBI Taxonomy" id="2725283"/>
    <lineage>
        <taxon>Bacteria</taxon>
        <taxon>Bacillati</taxon>
        <taxon>Actinomycetota</taxon>
        <taxon>Actinomycetes</taxon>
        <taxon>Mycobacteriales</taxon>
        <taxon>Gordoniaceae</taxon>
        <taxon>Gordonia</taxon>
    </lineage>
</organism>
<comment type="caution">
    <text evidence="1">The sequence shown here is derived from an EMBL/GenBank/DDBJ whole genome shotgun (WGS) entry which is preliminary data.</text>
</comment>
<reference evidence="1 2" key="1">
    <citation type="submission" date="2020-04" db="EMBL/GenBank/DDBJ databases">
        <title>Gordonia sp. nov. TBRC 11910.</title>
        <authorList>
            <person name="Suriyachadkun C."/>
        </authorList>
    </citation>
    <scope>NUCLEOTIDE SEQUENCE [LARGE SCALE GENOMIC DNA]</scope>
    <source>
        <strain evidence="1 2">TBRC 11910</strain>
    </source>
</reference>
<dbReference type="EMBL" id="JABBNB010000030">
    <property type="protein sequence ID" value="NMO04049.1"/>
    <property type="molecule type" value="Genomic_DNA"/>
</dbReference>
<keyword evidence="1" id="KW-0378">Hydrolase</keyword>
<dbReference type="AlphaFoldDB" id="A0A848L041"/>
<evidence type="ECO:0000313" key="2">
    <source>
        <dbReference type="Proteomes" id="UP000550729"/>
    </source>
</evidence>
<dbReference type="Gene3D" id="3.40.50.1820">
    <property type="entry name" value="alpha/beta hydrolase"/>
    <property type="match status" value="1"/>
</dbReference>
<sequence>MRIERDWVALDSSTAARHGAGGHPCQGVYHRPAGAMPKTAMIAAHYAIDFSEHYLAEYMAQRGIGFLGWNTRFRGNEHTFLLDHALVDIGQGVRWLREQGVENVVLLGNSGGGSLMAAYQSQAKEANVRPLDGMRPATGVEDLPAADLYVSTAAHLGRPEVLTNWFDPSVTDENDPLATDPELSLFRDGRTPPFDAEFIDRYRAAQVARNHRITDWVKKELARVQEAGYHDRLFNLYRAWADPRMVDPSIEPTNREPNSCYAGVPARANYSIFGIAGTNSLRTWLSLWSLQDSQTSAAPHLGRITEPALVINADGDTGVFPSDAAAIVAALGSKDIQQHVISADHYFRRPNGDDGARVEMADLVAGWIADRLN</sequence>
<dbReference type="Proteomes" id="UP000550729">
    <property type="component" value="Unassembled WGS sequence"/>
</dbReference>
<dbReference type="GO" id="GO:0016787">
    <property type="term" value="F:hydrolase activity"/>
    <property type="evidence" value="ECO:0007669"/>
    <property type="project" value="UniProtKB-KW"/>
</dbReference>
<gene>
    <name evidence="1" type="ORF">HH308_22805</name>
</gene>
<evidence type="ECO:0000313" key="1">
    <source>
        <dbReference type="EMBL" id="NMO04049.1"/>
    </source>
</evidence>
<dbReference type="RefSeq" id="WP_170196553.1">
    <property type="nucleotide sequence ID" value="NZ_JABBNB010000030.1"/>
</dbReference>